<organism evidence="1 2">
    <name type="scientific">Rhizophagus irregularis</name>
    <dbReference type="NCBI Taxonomy" id="588596"/>
    <lineage>
        <taxon>Eukaryota</taxon>
        <taxon>Fungi</taxon>
        <taxon>Fungi incertae sedis</taxon>
        <taxon>Mucoromycota</taxon>
        <taxon>Glomeromycotina</taxon>
        <taxon>Glomeromycetes</taxon>
        <taxon>Glomerales</taxon>
        <taxon>Glomeraceae</taxon>
        <taxon>Rhizophagus</taxon>
    </lineage>
</organism>
<gene>
    <name evidence="1" type="ORF">RhiirA1_466300</name>
</gene>
<dbReference type="EMBL" id="LLXH01000962">
    <property type="protein sequence ID" value="PKC61601.1"/>
    <property type="molecule type" value="Genomic_DNA"/>
</dbReference>
<reference evidence="1 2" key="2">
    <citation type="submission" date="2017-10" db="EMBL/GenBank/DDBJ databases">
        <title>Genome analyses suggest a sexual origin of heterokaryosis in a supposedly ancient asexual fungus.</title>
        <authorList>
            <person name="Corradi N."/>
            <person name="Sedzielewska K."/>
            <person name="Noel J."/>
            <person name="Charron P."/>
            <person name="Farinelli L."/>
            <person name="Marton T."/>
            <person name="Kruger M."/>
            <person name="Pelin A."/>
            <person name="Brachmann A."/>
            <person name="Corradi N."/>
        </authorList>
    </citation>
    <scope>NUCLEOTIDE SEQUENCE [LARGE SCALE GENOMIC DNA]</scope>
    <source>
        <strain evidence="1 2">A1</strain>
    </source>
</reference>
<sequence>MDLDKIKYISLYSANSILEFTNTQFQEIIDYVKTNDNDLTNLKKEDFCDDEVVIASVSFASQFKPIYD</sequence>
<reference evidence="1 2" key="1">
    <citation type="submission" date="2017-10" db="EMBL/GenBank/DDBJ databases">
        <title>Extensive intraspecific genome diversity in a model arbuscular mycorrhizal fungus.</title>
        <authorList>
            <person name="Chen E.C.H."/>
            <person name="Morin E."/>
            <person name="Baudet D."/>
            <person name="Noel J."/>
            <person name="Ndikumana S."/>
            <person name="Charron P."/>
            <person name="St-Onge C."/>
            <person name="Giorgi J."/>
            <person name="Grigoriev I.V."/>
            <person name="Roux C."/>
            <person name="Martin F.M."/>
            <person name="Corradi N."/>
        </authorList>
    </citation>
    <scope>NUCLEOTIDE SEQUENCE [LARGE SCALE GENOMIC DNA]</scope>
    <source>
        <strain evidence="1 2">A1</strain>
    </source>
</reference>
<name>A0A2N0RE61_9GLOM</name>
<evidence type="ECO:0000313" key="1">
    <source>
        <dbReference type="EMBL" id="PKC61601.1"/>
    </source>
</evidence>
<accession>A0A2N0RE61</accession>
<protein>
    <submittedName>
        <fullName evidence="1">Uncharacterized protein</fullName>
    </submittedName>
</protein>
<dbReference type="AlphaFoldDB" id="A0A2N0RE61"/>
<comment type="caution">
    <text evidence="1">The sequence shown here is derived from an EMBL/GenBank/DDBJ whole genome shotgun (WGS) entry which is preliminary data.</text>
</comment>
<dbReference type="Proteomes" id="UP000232688">
    <property type="component" value="Unassembled WGS sequence"/>
</dbReference>
<dbReference type="VEuPathDB" id="FungiDB:RhiirA1_466300"/>
<evidence type="ECO:0000313" key="2">
    <source>
        <dbReference type="Proteomes" id="UP000232688"/>
    </source>
</evidence>
<proteinExistence type="predicted"/>